<protein>
    <submittedName>
        <fullName evidence="2">M24 family metallopeptidase</fullName>
    </submittedName>
</protein>
<dbReference type="InterPro" id="IPR036005">
    <property type="entry name" value="Creatinase/aminopeptidase-like"/>
</dbReference>
<accession>A0ABU4HYP4</accession>
<name>A0ABU4HYP4_9ACTN</name>
<dbReference type="PANTHER" id="PTHR46112">
    <property type="entry name" value="AMINOPEPTIDASE"/>
    <property type="match status" value="1"/>
</dbReference>
<keyword evidence="3" id="KW-1185">Reference proteome</keyword>
<sequence>CPDPGSGPRPAGAGAPTSARVVGDGELILCDLAPRVGGHWGDSCATVAVGEPPAAARAAHRRVHDALQRAIDAIRPGASAAEIDALTRAGLDYPHHTGHGIGSSYHERPRLVPEAPGLLREGMVLALEPALYADDFGIRLEHVVRVTADGCEVLSRHRLEL</sequence>
<dbReference type="Gene3D" id="3.90.230.10">
    <property type="entry name" value="Creatinase/methionine aminopeptidase superfamily"/>
    <property type="match status" value="1"/>
</dbReference>
<dbReference type="EMBL" id="JAWSTH010000142">
    <property type="protein sequence ID" value="MDW5598435.1"/>
    <property type="molecule type" value="Genomic_DNA"/>
</dbReference>
<evidence type="ECO:0000313" key="2">
    <source>
        <dbReference type="EMBL" id="MDW5598435.1"/>
    </source>
</evidence>
<evidence type="ECO:0000313" key="3">
    <source>
        <dbReference type="Proteomes" id="UP001284601"/>
    </source>
</evidence>
<dbReference type="Proteomes" id="UP001284601">
    <property type="component" value="Unassembled WGS sequence"/>
</dbReference>
<evidence type="ECO:0000259" key="1">
    <source>
        <dbReference type="Pfam" id="PF00557"/>
    </source>
</evidence>
<gene>
    <name evidence="2" type="ORF">R7226_29010</name>
</gene>
<organism evidence="2 3">
    <name type="scientific">Conexibacter stalactiti</name>
    <dbReference type="NCBI Taxonomy" id="1940611"/>
    <lineage>
        <taxon>Bacteria</taxon>
        <taxon>Bacillati</taxon>
        <taxon>Actinomycetota</taxon>
        <taxon>Thermoleophilia</taxon>
        <taxon>Solirubrobacterales</taxon>
        <taxon>Conexibacteraceae</taxon>
        <taxon>Conexibacter</taxon>
    </lineage>
</organism>
<dbReference type="RefSeq" id="WP_318600964.1">
    <property type="nucleotide sequence ID" value="NZ_JAWSTH010000142.1"/>
</dbReference>
<reference evidence="3" key="1">
    <citation type="submission" date="2023-07" db="EMBL/GenBank/DDBJ databases">
        <title>Conexibacter stalactiti sp. nov., isolated from stalactites in a lava cave and emended description of the genus Conexibacter.</title>
        <authorList>
            <person name="Lee S.D."/>
        </authorList>
    </citation>
    <scope>NUCLEOTIDE SEQUENCE [LARGE SCALE GENOMIC DNA]</scope>
    <source>
        <strain evidence="3">KCTC 39840</strain>
    </source>
</reference>
<feature type="non-terminal residue" evidence="2">
    <location>
        <position position="1"/>
    </location>
</feature>
<dbReference type="InterPro" id="IPR000994">
    <property type="entry name" value="Pept_M24"/>
</dbReference>
<feature type="domain" description="Peptidase M24" evidence="1">
    <location>
        <begin position="14"/>
        <end position="148"/>
    </location>
</feature>
<dbReference type="Pfam" id="PF00557">
    <property type="entry name" value="Peptidase_M24"/>
    <property type="match status" value="1"/>
</dbReference>
<comment type="caution">
    <text evidence="2">The sequence shown here is derived from an EMBL/GenBank/DDBJ whole genome shotgun (WGS) entry which is preliminary data.</text>
</comment>
<proteinExistence type="predicted"/>
<dbReference type="PANTHER" id="PTHR46112:SF3">
    <property type="entry name" value="AMINOPEPTIDASE YPDF"/>
    <property type="match status" value="1"/>
</dbReference>
<dbReference type="SUPFAM" id="SSF55920">
    <property type="entry name" value="Creatinase/aminopeptidase"/>
    <property type="match status" value="1"/>
</dbReference>
<dbReference type="InterPro" id="IPR050659">
    <property type="entry name" value="Peptidase_M24B"/>
</dbReference>